<evidence type="ECO:0000313" key="3">
    <source>
        <dbReference type="Proteomes" id="UP000218151"/>
    </source>
</evidence>
<dbReference type="AlphaFoldDB" id="A0A2A2SJC6"/>
<feature type="compositionally biased region" description="Gly residues" evidence="1">
    <location>
        <begin position="49"/>
        <end position="62"/>
    </location>
</feature>
<dbReference type="Proteomes" id="UP000218151">
    <property type="component" value="Unassembled WGS sequence"/>
</dbReference>
<evidence type="ECO:0000256" key="1">
    <source>
        <dbReference type="SAM" id="MobiDB-lite"/>
    </source>
</evidence>
<gene>
    <name evidence="2" type="ORF">CKY28_00810</name>
</gene>
<feature type="region of interest" description="Disordered" evidence="1">
    <location>
        <begin position="1"/>
        <end position="62"/>
    </location>
</feature>
<proteinExistence type="predicted"/>
<protein>
    <submittedName>
        <fullName evidence="2">Uncharacterized protein</fullName>
    </submittedName>
</protein>
<keyword evidence="3" id="KW-1185">Reference proteome</keyword>
<feature type="compositionally biased region" description="Basic and acidic residues" evidence="1">
    <location>
        <begin position="1"/>
        <end position="29"/>
    </location>
</feature>
<accession>A0A2A2SJC6</accession>
<evidence type="ECO:0000313" key="2">
    <source>
        <dbReference type="EMBL" id="PAX09333.1"/>
    </source>
</evidence>
<feature type="compositionally biased region" description="Gly residues" evidence="1">
    <location>
        <begin position="30"/>
        <end position="39"/>
    </location>
</feature>
<organism evidence="2 3">
    <name type="scientific">Sphingomonas lenta</name>
    <dbReference type="NCBI Taxonomy" id="1141887"/>
    <lineage>
        <taxon>Bacteria</taxon>
        <taxon>Pseudomonadati</taxon>
        <taxon>Pseudomonadota</taxon>
        <taxon>Alphaproteobacteria</taxon>
        <taxon>Sphingomonadales</taxon>
        <taxon>Sphingomonadaceae</taxon>
        <taxon>Sphingomonas</taxon>
    </lineage>
</organism>
<dbReference type="EMBL" id="NSLI01000001">
    <property type="protein sequence ID" value="PAX09333.1"/>
    <property type="molecule type" value="Genomic_DNA"/>
</dbReference>
<dbReference type="RefSeq" id="WP_095996439.1">
    <property type="nucleotide sequence ID" value="NZ_NSLI01000001.1"/>
</dbReference>
<name>A0A2A2SJC6_9SPHN</name>
<reference evidence="3" key="1">
    <citation type="submission" date="2017-09" db="EMBL/GenBank/DDBJ databases">
        <authorList>
            <person name="Feng G."/>
            <person name="Zhu H."/>
        </authorList>
    </citation>
    <scope>NUCLEOTIDE SEQUENCE [LARGE SCALE GENOMIC DNA]</scope>
    <source>
        <strain evidence="3">1PNM-20</strain>
    </source>
</reference>
<sequence>MSGTRRDSGDDTRGGPEHGRGHAPTDDNKSGGGHTGKAPGGQDSNAHAPGGGVGSAGTPGSG</sequence>
<comment type="caution">
    <text evidence="2">The sequence shown here is derived from an EMBL/GenBank/DDBJ whole genome shotgun (WGS) entry which is preliminary data.</text>
</comment>